<proteinExistence type="predicted"/>
<dbReference type="Gene3D" id="2.30.110.10">
    <property type="entry name" value="Electron Transport, Fmn-binding Protein, Chain A"/>
    <property type="match status" value="1"/>
</dbReference>
<dbReference type="EMBL" id="BMXG01000031">
    <property type="protein sequence ID" value="GHC13151.1"/>
    <property type="molecule type" value="Genomic_DNA"/>
</dbReference>
<keyword evidence="4" id="KW-1185">Reference proteome</keyword>
<name>A0A8J3DIU3_9BACT</name>
<sequence>MPEIDNTIAATEADFAKLIANTRSLMLATAGKSPTPESSYVPYIRDEQGAFYIFVSEMARHTINLRGGNPASIMIIEDEADAVQIFARRRATFTCQPEEIARDSEECTMRLDAFRARFGGMIDTLAGMSDFHLIKLTPTSGRVVLGFAAAFRVTGDNWDQLEQRVATGAKGHR</sequence>
<organism evidence="3 4">
    <name type="scientific">Cerasicoccus arenae</name>
    <dbReference type="NCBI Taxonomy" id="424488"/>
    <lineage>
        <taxon>Bacteria</taxon>
        <taxon>Pseudomonadati</taxon>
        <taxon>Verrucomicrobiota</taxon>
        <taxon>Opitutia</taxon>
        <taxon>Puniceicoccales</taxon>
        <taxon>Cerasicoccaceae</taxon>
        <taxon>Cerasicoccus</taxon>
    </lineage>
</organism>
<dbReference type="RefSeq" id="WP_189517339.1">
    <property type="nucleotide sequence ID" value="NZ_BMXG01000031.1"/>
</dbReference>
<evidence type="ECO:0000313" key="4">
    <source>
        <dbReference type="Proteomes" id="UP000642829"/>
    </source>
</evidence>
<accession>A0A8J3DIU3</accession>
<dbReference type="SUPFAM" id="SSF50475">
    <property type="entry name" value="FMN-binding split barrel"/>
    <property type="match status" value="1"/>
</dbReference>
<dbReference type="Pfam" id="PF01243">
    <property type="entry name" value="PNPOx_N"/>
    <property type="match status" value="1"/>
</dbReference>
<feature type="domain" description="Pyridoxamine 5'-phosphate oxidase N-terminal" evidence="2">
    <location>
        <begin position="15"/>
        <end position="143"/>
    </location>
</feature>
<evidence type="ECO:0000259" key="2">
    <source>
        <dbReference type="Pfam" id="PF01243"/>
    </source>
</evidence>
<comment type="caution">
    <text evidence="3">The sequence shown here is derived from an EMBL/GenBank/DDBJ whole genome shotgun (WGS) entry which is preliminary data.</text>
</comment>
<dbReference type="InterPro" id="IPR012349">
    <property type="entry name" value="Split_barrel_FMN-bd"/>
</dbReference>
<protein>
    <submittedName>
        <fullName evidence="3">Heme utilization protein HutZ</fullName>
    </submittedName>
</protein>
<dbReference type="Proteomes" id="UP000642829">
    <property type="component" value="Unassembled WGS sequence"/>
</dbReference>
<dbReference type="GO" id="GO:0016627">
    <property type="term" value="F:oxidoreductase activity, acting on the CH-CH group of donors"/>
    <property type="evidence" value="ECO:0007669"/>
    <property type="project" value="TreeGrafter"/>
</dbReference>
<dbReference type="GO" id="GO:0005829">
    <property type="term" value="C:cytosol"/>
    <property type="evidence" value="ECO:0007669"/>
    <property type="project" value="TreeGrafter"/>
</dbReference>
<evidence type="ECO:0000313" key="3">
    <source>
        <dbReference type="EMBL" id="GHC13151.1"/>
    </source>
</evidence>
<dbReference type="InterPro" id="IPR014419">
    <property type="entry name" value="HutZ"/>
</dbReference>
<dbReference type="InterPro" id="IPR052019">
    <property type="entry name" value="F420H2_bilvrd_red/Heme_oxyg"/>
</dbReference>
<reference evidence="3" key="1">
    <citation type="journal article" date="2014" name="Int. J. Syst. Evol. Microbiol.">
        <title>Complete genome sequence of Corynebacterium casei LMG S-19264T (=DSM 44701T), isolated from a smear-ripened cheese.</title>
        <authorList>
            <consortium name="US DOE Joint Genome Institute (JGI-PGF)"/>
            <person name="Walter F."/>
            <person name="Albersmeier A."/>
            <person name="Kalinowski J."/>
            <person name="Ruckert C."/>
        </authorList>
    </citation>
    <scope>NUCLEOTIDE SEQUENCE</scope>
    <source>
        <strain evidence="3">KCTC 12870</strain>
    </source>
</reference>
<dbReference type="PIRSF" id="PIRSF004633">
    <property type="entry name" value="UCP_PLP_oxd"/>
    <property type="match status" value="1"/>
</dbReference>
<dbReference type="GO" id="GO:0070967">
    <property type="term" value="F:coenzyme F420 binding"/>
    <property type="evidence" value="ECO:0007669"/>
    <property type="project" value="TreeGrafter"/>
</dbReference>
<dbReference type="PANTHER" id="PTHR35176:SF6">
    <property type="entry name" value="HEME OXYGENASE HI_0854-RELATED"/>
    <property type="match status" value="1"/>
</dbReference>
<reference evidence="3" key="2">
    <citation type="submission" date="2020-09" db="EMBL/GenBank/DDBJ databases">
        <authorList>
            <person name="Sun Q."/>
            <person name="Kim S."/>
        </authorList>
    </citation>
    <scope>NUCLEOTIDE SEQUENCE</scope>
    <source>
        <strain evidence="3">KCTC 12870</strain>
    </source>
</reference>
<keyword evidence="1" id="KW-0560">Oxidoreductase</keyword>
<gene>
    <name evidence="3" type="ORF">GCM10007047_33070</name>
</gene>
<dbReference type="PANTHER" id="PTHR35176">
    <property type="entry name" value="HEME OXYGENASE HI_0854-RELATED"/>
    <property type="match status" value="1"/>
</dbReference>
<dbReference type="InterPro" id="IPR011576">
    <property type="entry name" value="Pyridox_Oxase_N"/>
</dbReference>
<dbReference type="AlphaFoldDB" id="A0A8J3DIU3"/>
<evidence type="ECO:0000256" key="1">
    <source>
        <dbReference type="ARBA" id="ARBA00023002"/>
    </source>
</evidence>